<keyword evidence="4" id="KW-1185">Reference proteome</keyword>
<dbReference type="RefSeq" id="XP_005785657.1">
    <property type="nucleotide sequence ID" value="XM_005785600.1"/>
</dbReference>
<keyword evidence="2" id="KW-0812">Transmembrane</keyword>
<proteinExistence type="predicted"/>
<keyword evidence="2" id="KW-1133">Transmembrane helix</keyword>
<sequence>MLGFDAPPSGRYGLIRDDAASRMGRCKPPRRCAASMVLFLGLAAVLAMAATDIAARSSDISAVLSLFARTADAPRASDGREAVRVPQGFAVESDEPGLEANLTADAEEPEVVDGASATHSRKEPSTRTQLNNTATHG</sequence>
<feature type="compositionally biased region" description="Polar residues" evidence="1">
    <location>
        <begin position="126"/>
        <end position="137"/>
    </location>
</feature>
<dbReference type="PaxDb" id="2903-EOD33228"/>
<name>A0A0D3KBU3_EMIH1</name>
<accession>A0A0D3KBU3</accession>
<reference evidence="3" key="2">
    <citation type="submission" date="2024-10" db="UniProtKB">
        <authorList>
            <consortium name="EnsemblProtists"/>
        </authorList>
    </citation>
    <scope>IDENTIFICATION</scope>
</reference>
<evidence type="ECO:0000256" key="2">
    <source>
        <dbReference type="SAM" id="Phobius"/>
    </source>
</evidence>
<dbReference type="AlphaFoldDB" id="A0A0D3KBU3"/>
<feature type="transmembrane region" description="Helical" evidence="2">
    <location>
        <begin position="32"/>
        <end position="50"/>
    </location>
</feature>
<dbReference type="Proteomes" id="UP000013827">
    <property type="component" value="Unassembled WGS sequence"/>
</dbReference>
<dbReference type="GeneID" id="17278499"/>
<protein>
    <submittedName>
        <fullName evidence="3">Uncharacterized protein</fullName>
    </submittedName>
</protein>
<organism evidence="3 4">
    <name type="scientific">Emiliania huxleyi (strain CCMP1516)</name>
    <dbReference type="NCBI Taxonomy" id="280463"/>
    <lineage>
        <taxon>Eukaryota</taxon>
        <taxon>Haptista</taxon>
        <taxon>Haptophyta</taxon>
        <taxon>Prymnesiophyceae</taxon>
        <taxon>Isochrysidales</taxon>
        <taxon>Noelaerhabdaceae</taxon>
        <taxon>Emiliania</taxon>
    </lineage>
</organism>
<reference evidence="4" key="1">
    <citation type="journal article" date="2013" name="Nature">
        <title>Pan genome of the phytoplankton Emiliania underpins its global distribution.</title>
        <authorList>
            <person name="Read B.A."/>
            <person name="Kegel J."/>
            <person name="Klute M.J."/>
            <person name="Kuo A."/>
            <person name="Lefebvre S.C."/>
            <person name="Maumus F."/>
            <person name="Mayer C."/>
            <person name="Miller J."/>
            <person name="Monier A."/>
            <person name="Salamov A."/>
            <person name="Young J."/>
            <person name="Aguilar M."/>
            <person name="Claverie J.M."/>
            <person name="Frickenhaus S."/>
            <person name="Gonzalez K."/>
            <person name="Herman E.K."/>
            <person name="Lin Y.C."/>
            <person name="Napier J."/>
            <person name="Ogata H."/>
            <person name="Sarno A.F."/>
            <person name="Shmutz J."/>
            <person name="Schroeder D."/>
            <person name="de Vargas C."/>
            <person name="Verret F."/>
            <person name="von Dassow P."/>
            <person name="Valentin K."/>
            <person name="Van de Peer Y."/>
            <person name="Wheeler G."/>
            <person name="Dacks J.B."/>
            <person name="Delwiche C.F."/>
            <person name="Dyhrman S.T."/>
            <person name="Glockner G."/>
            <person name="John U."/>
            <person name="Richards T."/>
            <person name="Worden A.Z."/>
            <person name="Zhang X."/>
            <person name="Grigoriev I.V."/>
            <person name="Allen A.E."/>
            <person name="Bidle K."/>
            <person name="Borodovsky M."/>
            <person name="Bowler C."/>
            <person name="Brownlee C."/>
            <person name="Cock J.M."/>
            <person name="Elias M."/>
            <person name="Gladyshev V.N."/>
            <person name="Groth M."/>
            <person name="Guda C."/>
            <person name="Hadaegh A."/>
            <person name="Iglesias-Rodriguez M.D."/>
            <person name="Jenkins J."/>
            <person name="Jones B.M."/>
            <person name="Lawson T."/>
            <person name="Leese F."/>
            <person name="Lindquist E."/>
            <person name="Lobanov A."/>
            <person name="Lomsadze A."/>
            <person name="Malik S.B."/>
            <person name="Marsh M.E."/>
            <person name="Mackinder L."/>
            <person name="Mock T."/>
            <person name="Mueller-Roeber B."/>
            <person name="Pagarete A."/>
            <person name="Parker M."/>
            <person name="Probert I."/>
            <person name="Quesneville H."/>
            <person name="Raines C."/>
            <person name="Rensing S.A."/>
            <person name="Riano-Pachon D.M."/>
            <person name="Richier S."/>
            <person name="Rokitta S."/>
            <person name="Shiraiwa Y."/>
            <person name="Soanes D.M."/>
            <person name="van der Giezen M."/>
            <person name="Wahlund T.M."/>
            <person name="Williams B."/>
            <person name="Wilson W."/>
            <person name="Wolfe G."/>
            <person name="Wurch L.L."/>
        </authorList>
    </citation>
    <scope>NUCLEOTIDE SEQUENCE</scope>
</reference>
<evidence type="ECO:0000313" key="4">
    <source>
        <dbReference type="Proteomes" id="UP000013827"/>
    </source>
</evidence>
<evidence type="ECO:0000313" key="3">
    <source>
        <dbReference type="EnsemblProtists" id="EOD33228"/>
    </source>
</evidence>
<evidence type="ECO:0000256" key="1">
    <source>
        <dbReference type="SAM" id="MobiDB-lite"/>
    </source>
</evidence>
<dbReference type="EnsemblProtists" id="EOD33228">
    <property type="protein sequence ID" value="EOD33228"/>
    <property type="gene ID" value="EMIHUDRAFT_202477"/>
</dbReference>
<keyword evidence="2" id="KW-0472">Membrane</keyword>
<dbReference type="KEGG" id="ehx:EMIHUDRAFT_202477"/>
<feature type="region of interest" description="Disordered" evidence="1">
    <location>
        <begin position="104"/>
        <end position="137"/>
    </location>
</feature>
<dbReference type="HOGENOM" id="CLU_1869010_0_0_1"/>